<dbReference type="PRINTS" id="PR00344">
    <property type="entry name" value="BCTRLSENSOR"/>
</dbReference>
<dbReference type="AlphaFoldDB" id="A0A428KXJ8"/>
<protein>
    <recommendedName>
        <fullName evidence="2">histidine kinase</fullName>
        <ecNumber evidence="2">2.7.13.3</ecNumber>
    </recommendedName>
</protein>
<comment type="caution">
    <text evidence="10">The sequence shown here is derived from an EMBL/GenBank/DDBJ whole genome shotgun (WGS) entry which is preliminary data.</text>
</comment>
<feature type="domain" description="Histidine kinase" evidence="8">
    <location>
        <begin position="188"/>
        <end position="404"/>
    </location>
</feature>
<dbReference type="Proteomes" id="UP000273500">
    <property type="component" value="Unassembled WGS sequence"/>
</dbReference>
<evidence type="ECO:0000256" key="7">
    <source>
        <dbReference type="SAM" id="Coils"/>
    </source>
</evidence>
<dbReference type="PROSITE" id="PS50110">
    <property type="entry name" value="RESPONSE_REGULATORY"/>
    <property type="match status" value="1"/>
</dbReference>
<proteinExistence type="predicted"/>
<dbReference type="PROSITE" id="PS50109">
    <property type="entry name" value="HIS_KIN"/>
    <property type="match status" value="1"/>
</dbReference>
<dbReference type="SUPFAM" id="SSF47384">
    <property type="entry name" value="Homodimeric domain of signal transducing histidine kinase"/>
    <property type="match status" value="1"/>
</dbReference>
<dbReference type="InterPro" id="IPR001789">
    <property type="entry name" value="Sig_transdc_resp-reg_receiver"/>
</dbReference>
<dbReference type="SUPFAM" id="SSF52172">
    <property type="entry name" value="CheY-like"/>
    <property type="match status" value="1"/>
</dbReference>
<evidence type="ECO:0000259" key="9">
    <source>
        <dbReference type="PROSITE" id="PS50110"/>
    </source>
</evidence>
<evidence type="ECO:0000259" key="8">
    <source>
        <dbReference type="PROSITE" id="PS50109"/>
    </source>
</evidence>
<comment type="catalytic activity">
    <reaction evidence="1">
        <text>ATP + protein L-histidine = ADP + protein N-phospho-L-histidine.</text>
        <dbReference type="EC" id="2.7.13.3"/>
    </reaction>
</comment>
<evidence type="ECO:0000256" key="5">
    <source>
        <dbReference type="ARBA" id="ARBA00022777"/>
    </source>
</evidence>
<dbReference type="CDD" id="cd00082">
    <property type="entry name" value="HisKA"/>
    <property type="match status" value="1"/>
</dbReference>
<keyword evidence="5 10" id="KW-0418">Kinase</keyword>
<evidence type="ECO:0000313" key="11">
    <source>
        <dbReference type="Proteomes" id="UP000273500"/>
    </source>
</evidence>
<dbReference type="Pfam" id="PF02518">
    <property type="entry name" value="HATPase_c"/>
    <property type="match status" value="1"/>
</dbReference>
<dbReference type="InterPro" id="IPR036890">
    <property type="entry name" value="HATPase_C_sf"/>
</dbReference>
<dbReference type="SMART" id="SM00448">
    <property type="entry name" value="REC"/>
    <property type="match status" value="1"/>
</dbReference>
<feature type="coiled-coil region" evidence="7">
    <location>
        <begin position="137"/>
        <end position="181"/>
    </location>
</feature>
<evidence type="ECO:0000256" key="4">
    <source>
        <dbReference type="ARBA" id="ARBA00022679"/>
    </source>
</evidence>
<dbReference type="Pfam" id="PF00072">
    <property type="entry name" value="Response_reg"/>
    <property type="match status" value="1"/>
</dbReference>
<sequence length="404" mass="45747">MKKILLADDNEIDRMLYRRFLGKQLGYESLEFHEATSGEEAIALYKSLRPDCVLLDYNLQDTDGLTVLEQCRQVAPSEGMCVVMITGSGNEKLAVRALNGGASDYLVKGQFDRELLIKTVTHAMEKSEWQHYQARYHAQLQTINQQLRDSLAELTDTRQQLQARNQELATINRELARTNADLDNFVYAASHDLRQPVNNLQGLFDELRRVAVFPDPEEAKVLRLVDMSLQALTTTITDLATVVQEQRATGTQVVEQVSIRELMDEVRNSLRTQINRTKAHIRLEMEQMEQVEYVRANLRTILLNLVSNALKYHHPARTPEVTIRTLLHNGAPVLEVQDNGMGIDLDRHGAELFQLFRRFHPGVEGTGVGLFLVNRLVQAGGGHIAVESREGEGTTFRVYLNEAD</sequence>
<keyword evidence="3 6" id="KW-0597">Phosphoprotein</keyword>
<dbReference type="InterPro" id="IPR005467">
    <property type="entry name" value="His_kinase_dom"/>
</dbReference>
<dbReference type="GO" id="GO:0000155">
    <property type="term" value="F:phosphorelay sensor kinase activity"/>
    <property type="evidence" value="ECO:0007669"/>
    <property type="project" value="InterPro"/>
</dbReference>
<feature type="modified residue" description="4-aspartylphosphate" evidence="6">
    <location>
        <position position="56"/>
    </location>
</feature>
<keyword evidence="4" id="KW-0808">Transferase</keyword>
<dbReference type="CDD" id="cd00156">
    <property type="entry name" value="REC"/>
    <property type="match status" value="1"/>
</dbReference>
<dbReference type="InterPro" id="IPR011006">
    <property type="entry name" value="CheY-like_superfamily"/>
</dbReference>
<dbReference type="Gene3D" id="1.10.287.130">
    <property type="match status" value="1"/>
</dbReference>
<dbReference type="EMBL" id="RWIT01000001">
    <property type="protein sequence ID" value="RSK51422.1"/>
    <property type="molecule type" value="Genomic_DNA"/>
</dbReference>
<reference evidence="10 11" key="1">
    <citation type="submission" date="2018-12" db="EMBL/GenBank/DDBJ databases">
        <authorList>
            <person name="Feng G."/>
            <person name="Zhu H."/>
        </authorList>
    </citation>
    <scope>NUCLEOTIDE SEQUENCE [LARGE SCALE GENOMIC DNA]</scope>
    <source>
        <strain evidence="10 11">KCTC 12533</strain>
    </source>
</reference>
<accession>A0A428KXJ8</accession>
<gene>
    <name evidence="10" type="ORF">EI291_03690</name>
</gene>
<evidence type="ECO:0000256" key="3">
    <source>
        <dbReference type="ARBA" id="ARBA00022553"/>
    </source>
</evidence>
<dbReference type="SUPFAM" id="SSF55874">
    <property type="entry name" value="ATPase domain of HSP90 chaperone/DNA topoisomerase II/histidine kinase"/>
    <property type="match status" value="1"/>
</dbReference>
<dbReference type="SMART" id="SM00387">
    <property type="entry name" value="HATPase_c"/>
    <property type="match status" value="1"/>
</dbReference>
<name>A0A428KXJ8_9BACT</name>
<dbReference type="RefSeq" id="WP_125418073.1">
    <property type="nucleotide sequence ID" value="NZ_RWIT01000001.1"/>
</dbReference>
<dbReference type="InterPro" id="IPR036097">
    <property type="entry name" value="HisK_dim/P_sf"/>
</dbReference>
<evidence type="ECO:0000256" key="2">
    <source>
        <dbReference type="ARBA" id="ARBA00012438"/>
    </source>
</evidence>
<dbReference type="InterPro" id="IPR052162">
    <property type="entry name" value="Sensor_kinase/Photoreceptor"/>
</dbReference>
<dbReference type="PANTHER" id="PTHR43304:SF1">
    <property type="entry name" value="PAC DOMAIN-CONTAINING PROTEIN"/>
    <property type="match status" value="1"/>
</dbReference>
<dbReference type="Gene3D" id="3.30.565.10">
    <property type="entry name" value="Histidine kinase-like ATPase, C-terminal domain"/>
    <property type="match status" value="1"/>
</dbReference>
<dbReference type="OrthoDB" id="9766459at2"/>
<evidence type="ECO:0000313" key="10">
    <source>
        <dbReference type="EMBL" id="RSK51422.1"/>
    </source>
</evidence>
<dbReference type="PANTHER" id="PTHR43304">
    <property type="entry name" value="PHYTOCHROME-LIKE PROTEIN CPH1"/>
    <property type="match status" value="1"/>
</dbReference>
<dbReference type="Gene3D" id="3.40.50.2300">
    <property type="match status" value="1"/>
</dbReference>
<keyword evidence="11" id="KW-1185">Reference proteome</keyword>
<dbReference type="InterPro" id="IPR003661">
    <property type="entry name" value="HisK_dim/P_dom"/>
</dbReference>
<organism evidence="10 11">
    <name type="scientific">Hymenobacter rigui</name>
    <dbReference type="NCBI Taxonomy" id="334424"/>
    <lineage>
        <taxon>Bacteria</taxon>
        <taxon>Pseudomonadati</taxon>
        <taxon>Bacteroidota</taxon>
        <taxon>Cytophagia</taxon>
        <taxon>Cytophagales</taxon>
        <taxon>Hymenobacteraceae</taxon>
        <taxon>Hymenobacter</taxon>
    </lineage>
</organism>
<dbReference type="EC" id="2.7.13.3" evidence="2"/>
<dbReference type="InterPro" id="IPR003594">
    <property type="entry name" value="HATPase_dom"/>
</dbReference>
<feature type="domain" description="Response regulatory" evidence="9">
    <location>
        <begin position="3"/>
        <end position="123"/>
    </location>
</feature>
<evidence type="ECO:0000256" key="1">
    <source>
        <dbReference type="ARBA" id="ARBA00000085"/>
    </source>
</evidence>
<keyword evidence="7" id="KW-0175">Coiled coil</keyword>
<dbReference type="InterPro" id="IPR004358">
    <property type="entry name" value="Sig_transdc_His_kin-like_C"/>
</dbReference>
<evidence type="ECO:0000256" key="6">
    <source>
        <dbReference type="PROSITE-ProRule" id="PRU00169"/>
    </source>
</evidence>